<evidence type="ECO:0000313" key="1">
    <source>
        <dbReference type="EMBL" id="QCW23226.1"/>
    </source>
</evidence>
<protein>
    <submittedName>
        <fullName evidence="1">Uncharacterized protein</fullName>
    </submittedName>
</protein>
<dbReference type="EMBL" id="MK358448">
    <property type="protein sequence ID" value="QCW23226.1"/>
    <property type="molecule type" value="Genomic_DNA"/>
</dbReference>
<reference evidence="1 2" key="1">
    <citation type="submission" date="2019-01" db="EMBL/GenBank/DDBJ databases">
        <authorList>
            <person name="Le T.S."/>
            <person name="Kurtboke I."/>
        </authorList>
    </citation>
    <scope>NUCLEOTIDE SEQUENCE [LARGE SCALE GENOMIC DNA]</scope>
</reference>
<evidence type="ECO:0000313" key="2">
    <source>
        <dbReference type="Proteomes" id="UP000316194"/>
    </source>
</evidence>
<proteinExistence type="predicted"/>
<accession>A0A513SQ13</accession>
<dbReference type="Proteomes" id="UP000316194">
    <property type="component" value="Segment"/>
</dbReference>
<organism evidence="1 2">
    <name type="scientific">Vibrio phage 5 TSL-2019</name>
    <dbReference type="NCBI Taxonomy" id="2578086"/>
    <lineage>
        <taxon>Viruses</taxon>
        <taxon>Duplodnaviria</taxon>
        <taxon>Heunggongvirae</taxon>
        <taxon>Uroviricota</taxon>
        <taxon>Caudoviricetes</taxon>
        <taxon>Chimalliviridae</taxon>
        <taxon>Gorgonvirinae</taxon>
        <taxon>Aphroditevirus</taxon>
        <taxon>Aphroditevirus USC1</taxon>
    </lineage>
</organism>
<sequence>MSPLLRNIKLNLLINTTYYSLFTEVNSLKLLANLFLEDHPNNIQPPFSYDELPEWKEELIESLHQLLKTEDEGRQFGEQLILNFSEGYTLEETTTSKNFVQITFCLRQEPNHDNQG</sequence>
<name>A0A513SQ13_9CAUD</name>